<sequence length="247" mass="28246">MQVQCQPDEREIAVRVTDGLCDLRRNTPKEPTIRFTGPDDGWPPKPCDQRNVNQVASAPISDLPSDDAIAEIVKAVLDNERVRLFIGERYSYIGADLLNFRKSYMRDPERRPQVQLLFYSYTNRVAVEVITLGQEVEKVLTLKDYQPVEGLEEVREAIQIASNDKRLKDKVRNLDAHGILLPLSVEQGIDEGRLIWVTFTDIATTDEELPALFAAIVDLIEQKVVVVRTDFSRPEDTRNAKRTRRTR</sequence>
<geneLocation type="plasmid" evidence="1">
    <name>unnamed2</name>
</geneLocation>
<evidence type="ECO:0000313" key="1">
    <source>
        <dbReference type="EMBL" id="ANY83985.1"/>
    </source>
</evidence>
<reference evidence="1" key="1">
    <citation type="submission" date="2016-07" db="EMBL/GenBank/DDBJ databases">
        <title>Microvirga ossetica sp. nov. a new species of rhizobia isolated from root nodules of the legume species Vicia alpestris Steven originated from North Ossetia region in the Caucasus.</title>
        <authorList>
            <person name="Safronova V.I."/>
            <person name="Kuznetsova I.G."/>
            <person name="Sazanova A.L."/>
            <person name="Belimov A."/>
            <person name="Andronov E."/>
            <person name="Osledkin Y.S."/>
            <person name="Onishchuk O.P."/>
            <person name="Kurchak O.N."/>
            <person name="Shaposhnikov A.I."/>
            <person name="Willems A."/>
            <person name="Tikhonovich I.A."/>
        </authorList>
    </citation>
    <scope>NUCLEOTIDE SEQUENCE [LARGE SCALE GENOMIC DNA]</scope>
    <source>
        <strain evidence="1">V5/3M</strain>
        <plasmid evidence="1">unnamed2</plasmid>
    </source>
</reference>
<dbReference type="OrthoDB" id="9783778at2"/>
<dbReference type="RefSeq" id="WP_099514924.1">
    <property type="nucleotide sequence ID" value="NZ_CP016619.1"/>
</dbReference>
<proteinExistence type="predicted"/>
<protein>
    <submittedName>
        <fullName evidence="1">Uncharacterized protein</fullName>
    </submittedName>
</protein>
<name>A0A1B2EVI8_9HYPH</name>
<dbReference type="KEGG" id="moc:BB934_37580"/>
<keyword evidence="1" id="KW-0614">Plasmid</keyword>
<dbReference type="EMBL" id="CP016619">
    <property type="protein sequence ID" value="ANY83985.1"/>
    <property type="molecule type" value="Genomic_DNA"/>
</dbReference>
<gene>
    <name evidence="1" type="ORF">BB934_37580</name>
</gene>
<accession>A0A1B2EVI8</accession>
<organism evidence="1">
    <name type="scientific">Microvirga ossetica</name>
    <dbReference type="NCBI Taxonomy" id="1882682"/>
    <lineage>
        <taxon>Bacteria</taxon>
        <taxon>Pseudomonadati</taxon>
        <taxon>Pseudomonadota</taxon>
        <taxon>Alphaproteobacteria</taxon>
        <taxon>Hyphomicrobiales</taxon>
        <taxon>Methylobacteriaceae</taxon>
        <taxon>Microvirga</taxon>
    </lineage>
</organism>
<dbReference type="AlphaFoldDB" id="A0A1B2EVI8"/>